<proteinExistence type="predicted"/>
<name>A0A1G6QQE4_9ACTN</name>
<dbReference type="EMBL" id="FNAD01000001">
    <property type="protein sequence ID" value="SDC93887.1"/>
    <property type="molecule type" value="Genomic_DNA"/>
</dbReference>
<evidence type="ECO:0000313" key="2">
    <source>
        <dbReference type="Proteomes" id="UP000198949"/>
    </source>
</evidence>
<evidence type="ECO:0000313" key="1">
    <source>
        <dbReference type="EMBL" id="SDC93887.1"/>
    </source>
</evidence>
<dbReference type="OrthoDB" id="3784033at2"/>
<gene>
    <name evidence="1" type="ORF">SAMN05216270_10117</name>
</gene>
<keyword evidence="2" id="KW-1185">Reference proteome</keyword>
<dbReference type="RefSeq" id="WP_091027127.1">
    <property type="nucleotide sequence ID" value="NZ_FNAD01000001.1"/>
</dbReference>
<dbReference type="AlphaFoldDB" id="A0A1G6QQE4"/>
<reference evidence="2" key="1">
    <citation type="submission" date="2016-10" db="EMBL/GenBank/DDBJ databases">
        <authorList>
            <person name="Varghese N."/>
            <person name="Submissions S."/>
        </authorList>
    </citation>
    <scope>NUCLEOTIDE SEQUENCE [LARGE SCALE GENOMIC DNA]</scope>
    <source>
        <strain evidence="2">CGMCC 4.3516</strain>
    </source>
</reference>
<sequence>MRWVRIGIVGAFLLAAGSAGLAGFLASPDPDPGAPASAPPDLSATAEIRRSFMEPGIVAIAVTNHGDAPVRVLGVELVTDSFAPLGEQEFDAEVPPSVNPRDLMTAYGSAQCPDGAASTAAPATAVLRVETEDGAAHVVTAALPHPNGTLDRLVKEACAAQVIAAAAAIELGPMAQAENGTLTADLTLRSLTGAELAVTDVRGSVLFALTAGGREPAPDGGAVVAIGFEAVRCDGHAIGDVKQPFGFTAWIAIDGAEPVATPIPVPDEQRDDLWAMLDAACGNLD</sequence>
<dbReference type="Proteomes" id="UP000198949">
    <property type="component" value="Unassembled WGS sequence"/>
</dbReference>
<dbReference type="STRING" id="58114.SAMN05216270_10117"/>
<accession>A0A1G6QQE4</accession>
<organism evidence="1 2">
    <name type="scientific">Glycomyces harbinensis</name>
    <dbReference type="NCBI Taxonomy" id="58114"/>
    <lineage>
        <taxon>Bacteria</taxon>
        <taxon>Bacillati</taxon>
        <taxon>Actinomycetota</taxon>
        <taxon>Actinomycetes</taxon>
        <taxon>Glycomycetales</taxon>
        <taxon>Glycomycetaceae</taxon>
        <taxon>Glycomyces</taxon>
    </lineage>
</organism>
<protein>
    <submittedName>
        <fullName evidence="1">Uncharacterized protein</fullName>
    </submittedName>
</protein>